<evidence type="ECO:0000313" key="11">
    <source>
        <dbReference type="Proteomes" id="UP000504624"/>
    </source>
</evidence>
<proteinExistence type="inferred from homology"/>
<dbReference type="OrthoDB" id="8922121at2759"/>
<feature type="transmembrane region" description="Helical" evidence="10">
    <location>
        <begin position="42"/>
        <end position="66"/>
    </location>
</feature>
<dbReference type="AlphaFoldDB" id="A0A6J0GI59"/>
<keyword evidence="7 9" id="KW-0051">Antiviral defense</keyword>
<evidence type="ECO:0000256" key="7">
    <source>
        <dbReference type="ARBA" id="ARBA00023118"/>
    </source>
</evidence>
<reference evidence="12" key="1">
    <citation type="submission" date="2025-08" db="UniProtKB">
        <authorList>
            <consortium name="RefSeq"/>
        </authorList>
    </citation>
    <scope>IDENTIFICATION</scope>
</reference>
<dbReference type="Pfam" id="PF00143">
    <property type="entry name" value="Interferon"/>
    <property type="match status" value="1"/>
</dbReference>
<name>A0A6J0GI59_9PASS</name>
<evidence type="ECO:0000256" key="5">
    <source>
        <dbReference type="ARBA" id="ARBA00022525"/>
    </source>
</evidence>
<evidence type="ECO:0000256" key="1">
    <source>
        <dbReference type="ARBA" id="ARBA00002718"/>
    </source>
</evidence>
<dbReference type="InterPro" id="IPR000471">
    <property type="entry name" value="Interferon_alpha/beta/delta"/>
</dbReference>
<protein>
    <submittedName>
        <fullName evidence="12">Interferon alpha-2-like</fullName>
    </submittedName>
</protein>
<evidence type="ECO:0000313" key="12">
    <source>
        <dbReference type="RefSeq" id="XP_017661576.1"/>
    </source>
</evidence>
<dbReference type="Proteomes" id="UP000504624">
    <property type="component" value="Unplaced"/>
</dbReference>
<keyword evidence="5" id="KW-0964">Secreted</keyword>
<evidence type="ECO:0000256" key="2">
    <source>
        <dbReference type="ARBA" id="ARBA00004613"/>
    </source>
</evidence>
<comment type="function">
    <text evidence="1">Has antiviral activities.</text>
</comment>
<evidence type="ECO:0000256" key="3">
    <source>
        <dbReference type="ARBA" id="ARBA00011033"/>
    </source>
</evidence>
<dbReference type="GO" id="GO:0005126">
    <property type="term" value="F:cytokine receptor binding"/>
    <property type="evidence" value="ECO:0007669"/>
    <property type="project" value="InterPro"/>
</dbReference>
<keyword evidence="6" id="KW-0732">Signal</keyword>
<sequence length="231" mass="27740">MMNENFFYRIIKFQDFEETGAYECLQSILTHLRIYTQERRNIRACCIMNAFGLIQIGLILLCTTIICNHQCNHLLLQQRKVIENSLQLLDKMGKNFPQRCLREKMSFRFPKQVLQPRQKETVRVAIEEIFQHIFYIFSKNLTLAAWDGTALDQFQNGLYQQIEQLEACVIQKHTHYCWSKEVSRLKLKKYFQKIDCFLKDKQHNLCSWEISRAEMRRCLQMIDKVTRKLNN</sequence>
<keyword evidence="10" id="KW-1133">Transmembrane helix</keyword>
<dbReference type="SMART" id="SM00076">
    <property type="entry name" value="IFabd"/>
    <property type="match status" value="1"/>
</dbReference>
<gene>
    <name evidence="12" type="primary">LOC108493108</name>
</gene>
<dbReference type="InterPro" id="IPR009079">
    <property type="entry name" value="4_helix_cytokine-like_core"/>
</dbReference>
<dbReference type="Gene3D" id="1.20.1250.10">
    <property type="match status" value="1"/>
</dbReference>
<dbReference type="GeneID" id="108493108"/>
<evidence type="ECO:0000256" key="6">
    <source>
        <dbReference type="ARBA" id="ARBA00022729"/>
    </source>
</evidence>
<dbReference type="RefSeq" id="XP_017661576.1">
    <property type="nucleotide sequence ID" value="XM_017806087.1"/>
</dbReference>
<keyword evidence="10" id="KW-0472">Membrane</keyword>
<dbReference type="SUPFAM" id="SSF47266">
    <property type="entry name" value="4-helical cytokines"/>
    <property type="match status" value="1"/>
</dbReference>
<dbReference type="PANTHER" id="PTHR11691">
    <property type="entry name" value="TYPE I INTERFERON"/>
    <property type="match status" value="1"/>
</dbReference>
<keyword evidence="8" id="KW-1015">Disulfide bond</keyword>
<organism evidence="11 12">
    <name type="scientific">Lepidothrix coronata</name>
    <name type="common">blue-crowned manakin</name>
    <dbReference type="NCBI Taxonomy" id="321398"/>
    <lineage>
        <taxon>Eukaryota</taxon>
        <taxon>Metazoa</taxon>
        <taxon>Chordata</taxon>
        <taxon>Craniata</taxon>
        <taxon>Vertebrata</taxon>
        <taxon>Euteleostomi</taxon>
        <taxon>Archelosauria</taxon>
        <taxon>Archosauria</taxon>
        <taxon>Dinosauria</taxon>
        <taxon>Saurischia</taxon>
        <taxon>Theropoda</taxon>
        <taxon>Coelurosauria</taxon>
        <taxon>Aves</taxon>
        <taxon>Neognathae</taxon>
        <taxon>Neoaves</taxon>
        <taxon>Telluraves</taxon>
        <taxon>Australaves</taxon>
        <taxon>Passeriformes</taxon>
        <taxon>Pipridae</taxon>
        <taxon>Lepidothrix</taxon>
    </lineage>
</organism>
<comment type="similarity">
    <text evidence="3 9">Belongs to the alpha/beta interferon family.</text>
</comment>
<evidence type="ECO:0000256" key="8">
    <source>
        <dbReference type="ARBA" id="ARBA00023157"/>
    </source>
</evidence>
<dbReference type="GO" id="GO:0005125">
    <property type="term" value="F:cytokine activity"/>
    <property type="evidence" value="ECO:0007669"/>
    <property type="project" value="UniProtKB-KW"/>
</dbReference>
<comment type="subcellular location">
    <subcellularLocation>
        <location evidence="2">Secreted</location>
    </subcellularLocation>
</comment>
<evidence type="ECO:0000256" key="4">
    <source>
        <dbReference type="ARBA" id="ARBA00022514"/>
    </source>
</evidence>
<evidence type="ECO:0000256" key="9">
    <source>
        <dbReference type="RuleBase" id="RU000436"/>
    </source>
</evidence>
<keyword evidence="4 9" id="KW-0202">Cytokine</keyword>
<dbReference type="GO" id="GO:0006955">
    <property type="term" value="P:immune response"/>
    <property type="evidence" value="ECO:0007669"/>
    <property type="project" value="UniProtKB-ARBA"/>
</dbReference>
<dbReference type="PANTHER" id="PTHR11691:SF73">
    <property type="entry name" value="INTERFERON BETA"/>
    <property type="match status" value="1"/>
</dbReference>
<dbReference type="PRINTS" id="PR00266">
    <property type="entry name" value="INTERFERONAB"/>
</dbReference>
<dbReference type="GO" id="GO:0051607">
    <property type="term" value="P:defense response to virus"/>
    <property type="evidence" value="ECO:0007669"/>
    <property type="project" value="UniProtKB-KW"/>
</dbReference>
<accession>A0A6J0GI59</accession>
<keyword evidence="10" id="KW-0812">Transmembrane</keyword>
<dbReference type="GO" id="GO:0005615">
    <property type="term" value="C:extracellular space"/>
    <property type="evidence" value="ECO:0007669"/>
    <property type="project" value="UniProtKB-KW"/>
</dbReference>
<keyword evidence="11" id="KW-1185">Reference proteome</keyword>
<evidence type="ECO:0000256" key="10">
    <source>
        <dbReference type="SAM" id="Phobius"/>
    </source>
</evidence>